<organism evidence="1">
    <name type="scientific">Solanum chacoense</name>
    <name type="common">Chaco potato</name>
    <dbReference type="NCBI Taxonomy" id="4108"/>
    <lineage>
        <taxon>Eukaryota</taxon>
        <taxon>Viridiplantae</taxon>
        <taxon>Streptophyta</taxon>
        <taxon>Embryophyta</taxon>
        <taxon>Tracheophyta</taxon>
        <taxon>Spermatophyta</taxon>
        <taxon>Magnoliopsida</taxon>
        <taxon>eudicotyledons</taxon>
        <taxon>Gunneridae</taxon>
        <taxon>Pentapetalae</taxon>
        <taxon>asterids</taxon>
        <taxon>lamiids</taxon>
        <taxon>Solanales</taxon>
        <taxon>Solanaceae</taxon>
        <taxon>Solanoideae</taxon>
        <taxon>Solaneae</taxon>
        <taxon>Solanum</taxon>
    </lineage>
</organism>
<accession>A0A0V0HJ77</accession>
<evidence type="ECO:0000313" key="1">
    <source>
        <dbReference type="EMBL" id="JAP20167.1"/>
    </source>
</evidence>
<dbReference type="EMBL" id="GEDG01019171">
    <property type="protein sequence ID" value="JAP20167.1"/>
    <property type="molecule type" value="Transcribed_RNA"/>
</dbReference>
<sequence length="102" mass="11626">MNLHKYNTTKPNSTWELILPQRNLRWYTPFVFALGRKIYVISANKLIPAGDECENPIGHMGVNITILTPKHGVTCPNSHNIGVILMKAFLLLESMLLWIKQP</sequence>
<protein>
    <submittedName>
        <fullName evidence="1">Putative ovule protein</fullName>
    </submittedName>
</protein>
<proteinExistence type="predicted"/>
<reference evidence="1" key="1">
    <citation type="submission" date="2015-12" db="EMBL/GenBank/DDBJ databases">
        <title>Gene expression during late stages of embryo sac development: a critical building block for successful pollen-pistil interactions.</title>
        <authorList>
            <person name="Liu Y."/>
            <person name="Joly V."/>
            <person name="Sabar M."/>
            <person name="Matton D.P."/>
        </authorList>
    </citation>
    <scope>NUCLEOTIDE SEQUENCE</scope>
</reference>
<dbReference type="AlphaFoldDB" id="A0A0V0HJ77"/>
<name>A0A0V0HJ77_SOLCH</name>